<evidence type="ECO:0000313" key="2">
    <source>
        <dbReference type="Proteomes" id="UP000318717"/>
    </source>
</evidence>
<organism evidence="1 2">
    <name type="scientific">Vibrio inusitatus NBRC 102082</name>
    <dbReference type="NCBI Taxonomy" id="1219070"/>
    <lineage>
        <taxon>Bacteria</taxon>
        <taxon>Pseudomonadati</taxon>
        <taxon>Pseudomonadota</taxon>
        <taxon>Gammaproteobacteria</taxon>
        <taxon>Vibrionales</taxon>
        <taxon>Vibrionaceae</taxon>
        <taxon>Vibrio</taxon>
    </lineage>
</organism>
<dbReference type="Proteomes" id="UP000318717">
    <property type="component" value="Unassembled WGS sequence"/>
</dbReference>
<gene>
    <name evidence="1" type="ORF">VIN01S_01460</name>
</gene>
<dbReference type="RefSeq" id="WP_141343711.1">
    <property type="nucleotide sequence ID" value="NZ_BJLF01000001.1"/>
</dbReference>
<proteinExistence type="predicted"/>
<dbReference type="EMBL" id="BJLF01000001">
    <property type="protein sequence ID" value="GEA49342.1"/>
    <property type="molecule type" value="Genomic_DNA"/>
</dbReference>
<comment type="caution">
    <text evidence="1">The sequence shown here is derived from an EMBL/GenBank/DDBJ whole genome shotgun (WGS) entry which is preliminary data.</text>
</comment>
<dbReference type="InterPro" id="IPR021732">
    <property type="entry name" value="DUF3301"/>
</dbReference>
<protein>
    <recommendedName>
        <fullName evidence="3">DUF3301 domain-containing protein</fullName>
    </recommendedName>
</protein>
<dbReference type="Pfam" id="PF11743">
    <property type="entry name" value="DUF3301"/>
    <property type="match status" value="1"/>
</dbReference>
<name>A0A4Y3HRF2_9VIBR</name>
<reference evidence="1 2" key="1">
    <citation type="submission" date="2019-06" db="EMBL/GenBank/DDBJ databases">
        <title>Whole genome shotgun sequence of Vibrio inusitatus NBRC 102082.</title>
        <authorList>
            <person name="Hosoyama A."/>
            <person name="Uohara A."/>
            <person name="Ohji S."/>
            <person name="Ichikawa N."/>
        </authorList>
    </citation>
    <scope>NUCLEOTIDE SEQUENCE [LARGE SCALE GENOMIC DNA]</scope>
    <source>
        <strain evidence="1 2">NBRC 102082</strain>
    </source>
</reference>
<dbReference type="AlphaFoldDB" id="A0A4Y3HRF2"/>
<accession>A0A4Y3HRF2</accession>
<sequence>MDNLLAILGLAIFLTLFWQHRRQAELAKVAIIRHCKKLDLQIVSISSGSHRIRRPDGKWGWHTVFAFEFSALGDDCYQGRLTMVGLRVAHFHTDPHRI</sequence>
<evidence type="ECO:0000313" key="1">
    <source>
        <dbReference type="EMBL" id="GEA49342.1"/>
    </source>
</evidence>
<evidence type="ECO:0008006" key="3">
    <source>
        <dbReference type="Google" id="ProtNLM"/>
    </source>
</evidence>
<dbReference type="OrthoDB" id="5959530at2"/>
<keyword evidence="2" id="KW-1185">Reference proteome</keyword>